<protein>
    <recommendedName>
        <fullName evidence="3">Leucine-binding protein domain-containing protein</fullName>
    </recommendedName>
</protein>
<dbReference type="Pfam" id="PF13458">
    <property type="entry name" value="Peripla_BP_6"/>
    <property type="match status" value="1"/>
</dbReference>
<dbReference type="RefSeq" id="WP_076821379.1">
    <property type="nucleotide sequence ID" value="NZ_MOMC01000083.1"/>
</dbReference>
<evidence type="ECO:0000256" key="2">
    <source>
        <dbReference type="ARBA" id="ARBA00022729"/>
    </source>
</evidence>
<keyword evidence="2" id="KW-0732">Signal</keyword>
<dbReference type="Gene3D" id="3.40.50.2300">
    <property type="match status" value="2"/>
</dbReference>
<dbReference type="InterPro" id="IPR028081">
    <property type="entry name" value="Leu-bd"/>
</dbReference>
<evidence type="ECO:0000256" key="1">
    <source>
        <dbReference type="ARBA" id="ARBA00010062"/>
    </source>
</evidence>
<feature type="non-terminal residue" evidence="4">
    <location>
        <position position="1"/>
    </location>
</feature>
<dbReference type="SUPFAM" id="SSF53822">
    <property type="entry name" value="Periplasmic binding protein-like I"/>
    <property type="match status" value="1"/>
</dbReference>
<feature type="domain" description="Leucine-binding protein" evidence="3">
    <location>
        <begin position="10"/>
        <end position="322"/>
    </location>
</feature>
<dbReference type="PANTHER" id="PTHR47235:SF1">
    <property type="entry name" value="BLR6548 PROTEIN"/>
    <property type="match status" value="1"/>
</dbReference>
<evidence type="ECO:0000313" key="5">
    <source>
        <dbReference type="Proteomes" id="UP000188929"/>
    </source>
</evidence>
<dbReference type="OrthoDB" id="3205678at2"/>
<name>A0A1V2I3L0_9ACTN</name>
<evidence type="ECO:0000313" key="4">
    <source>
        <dbReference type="EMBL" id="ONH23603.1"/>
    </source>
</evidence>
<dbReference type="Proteomes" id="UP000188929">
    <property type="component" value="Unassembled WGS sequence"/>
</dbReference>
<proteinExistence type="inferred from homology"/>
<comment type="similarity">
    <text evidence="1">Belongs to the leucine-binding protein family.</text>
</comment>
<gene>
    <name evidence="4" type="ORF">BL253_32410</name>
</gene>
<accession>A0A1V2I3L0</accession>
<sequence>GFHFGSPLTDPDNLAGITAATKAINDAGGINGRPLVIKTCSDNNDVNQATICARKAIDDSDVLSLIDVGSSYGDAYTPLLEKASLANLGDLPSGKADQNSTISFPLYGGTFTTIVSATAAIKHLDAKKIGVPYVGIPAGAQLPPFIKRIVEPMGGSVVGVQAIPITATDYSSFAAKEIADKPDVIVDGLTADMYTKFIRAVRQQGGTDIKFLASTGVFDVGQIAKLFPGDKNIYMVEQYDHTAPGYQHFLQDMDKYNKSYPNRNDGATSGWLGTYAFAQGIKALIDSGKTEPTRADFVQYLNKQTNFDVEGLTGGINFTKPNTSLGGGTPRVFNDRVWLSHVEGDKATPLNGGKPFSLFLED</sequence>
<evidence type="ECO:0000259" key="3">
    <source>
        <dbReference type="Pfam" id="PF13458"/>
    </source>
</evidence>
<dbReference type="EMBL" id="MOMC01000083">
    <property type="protein sequence ID" value="ONH23603.1"/>
    <property type="molecule type" value="Genomic_DNA"/>
</dbReference>
<organism evidence="4 5">
    <name type="scientific">Pseudofrankia asymbiotica</name>
    <dbReference type="NCBI Taxonomy" id="1834516"/>
    <lineage>
        <taxon>Bacteria</taxon>
        <taxon>Bacillati</taxon>
        <taxon>Actinomycetota</taxon>
        <taxon>Actinomycetes</taxon>
        <taxon>Frankiales</taxon>
        <taxon>Frankiaceae</taxon>
        <taxon>Pseudofrankia</taxon>
    </lineage>
</organism>
<dbReference type="AlphaFoldDB" id="A0A1V2I3L0"/>
<comment type="caution">
    <text evidence="4">The sequence shown here is derived from an EMBL/GenBank/DDBJ whole genome shotgun (WGS) entry which is preliminary data.</text>
</comment>
<keyword evidence="5" id="KW-1185">Reference proteome</keyword>
<reference evidence="5" key="1">
    <citation type="submission" date="2016-10" db="EMBL/GenBank/DDBJ databases">
        <title>Frankia sp. NRRL B-16386 Genome sequencing.</title>
        <authorList>
            <person name="Ghodhbane-Gtari F."/>
            <person name="Swanson E."/>
            <person name="Gueddou A."/>
            <person name="Hezbri K."/>
            <person name="Ktari K."/>
            <person name="Nouioui I."/>
            <person name="Morris K."/>
            <person name="Simpson S."/>
            <person name="Abebe-Akele F."/>
            <person name="Thomas K."/>
            <person name="Gtari M."/>
            <person name="Tisa L.S."/>
        </authorList>
    </citation>
    <scope>NUCLEOTIDE SEQUENCE [LARGE SCALE GENOMIC DNA]</scope>
    <source>
        <strain evidence="5">NRRL B-16386</strain>
    </source>
</reference>
<dbReference type="PANTHER" id="PTHR47235">
    <property type="entry name" value="BLR6548 PROTEIN"/>
    <property type="match status" value="1"/>
</dbReference>
<dbReference type="InterPro" id="IPR028082">
    <property type="entry name" value="Peripla_BP_I"/>
</dbReference>